<dbReference type="AlphaFoldDB" id="A0A3B0ZYB2"/>
<dbReference type="InterPro" id="IPR003660">
    <property type="entry name" value="HAMP_dom"/>
</dbReference>
<dbReference type="PROSITE" id="PS50887">
    <property type="entry name" value="GGDEF"/>
    <property type="match status" value="1"/>
</dbReference>
<dbReference type="SUPFAM" id="SSF55073">
    <property type="entry name" value="Nucleotide cyclase"/>
    <property type="match status" value="1"/>
</dbReference>
<gene>
    <name evidence="5" type="ORF">MNBD_GAMMA23-1551</name>
</gene>
<dbReference type="InterPro" id="IPR000160">
    <property type="entry name" value="GGDEF_dom"/>
</dbReference>
<sequence>MLVLVLLTTLSISSWLSLNEEKERILKEVNNRGSDITRFVSKSLAYSVVGYDYHTINLLLREITFSNEVGYAKVVNSRGKLMAQTGTLIQDSSRMQLFSRDIKLDNDKLGKLTLGINTSIALQHIDSQGFKYLKREILITLIIILAEFFALSYIVIRPVRSISESLKKASDGNTLTPVPIPSNDEFGQLATQFNALNQQLNDANHQLQSRVDSADQELQQSFTELQAQQKELRQMSDKFLKLAITDDLTNLYNRRYFEEHLEKEISLTHRHGDTVSIIIIDIDFFKAINDAHGHSHGDDVLREIAMVLKKRIRKTDIVCRVGGEEFVVICKRADKNTAIEIAEMLRKTIQDLVIPIAHKTVRLTVSSGIATLTADNFKNDADKLYHFADSALYYSKENGRNAVTHYDDIRKKQQSA</sequence>
<evidence type="ECO:0000259" key="4">
    <source>
        <dbReference type="PROSITE" id="PS50887"/>
    </source>
</evidence>
<dbReference type="CDD" id="cd01949">
    <property type="entry name" value="GGDEF"/>
    <property type="match status" value="1"/>
</dbReference>
<dbReference type="SMART" id="SM00304">
    <property type="entry name" value="HAMP"/>
    <property type="match status" value="1"/>
</dbReference>
<name>A0A3B0ZYB2_9ZZZZ</name>
<dbReference type="InterPro" id="IPR043128">
    <property type="entry name" value="Rev_trsase/Diguanyl_cyclase"/>
</dbReference>
<feature type="coiled-coil region" evidence="1">
    <location>
        <begin position="197"/>
        <end position="238"/>
    </location>
</feature>
<dbReference type="Gene3D" id="3.30.70.270">
    <property type="match status" value="1"/>
</dbReference>
<dbReference type="Pfam" id="PF00990">
    <property type="entry name" value="GGDEF"/>
    <property type="match status" value="1"/>
</dbReference>
<dbReference type="GO" id="GO:0016020">
    <property type="term" value="C:membrane"/>
    <property type="evidence" value="ECO:0007669"/>
    <property type="project" value="InterPro"/>
</dbReference>
<keyword evidence="1" id="KW-0175">Coiled coil</keyword>
<dbReference type="CDD" id="cd06225">
    <property type="entry name" value="HAMP"/>
    <property type="match status" value="1"/>
</dbReference>
<keyword evidence="2" id="KW-1133">Transmembrane helix</keyword>
<evidence type="ECO:0000256" key="2">
    <source>
        <dbReference type="SAM" id="Phobius"/>
    </source>
</evidence>
<reference evidence="5" key="1">
    <citation type="submission" date="2018-06" db="EMBL/GenBank/DDBJ databases">
        <authorList>
            <person name="Zhirakovskaya E."/>
        </authorList>
    </citation>
    <scope>NUCLEOTIDE SEQUENCE</scope>
</reference>
<feature type="domain" description="GGDEF" evidence="4">
    <location>
        <begin position="273"/>
        <end position="408"/>
    </location>
</feature>
<dbReference type="NCBIfam" id="TIGR00254">
    <property type="entry name" value="GGDEF"/>
    <property type="match status" value="1"/>
</dbReference>
<evidence type="ECO:0000313" key="5">
    <source>
        <dbReference type="EMBL" id="VAW90929.1"/>
    </source>
</evidence>
<dbReference type="GO" id="GO:0052621">
    <property type="term" value="F:diguanylate cyclase activity"/>
    <property type="evidence" value="ECO:0007669"/>
    <property type="project" value="TreeGrafter"/>
</dbReference>
<dbReference type="EMBL" id="UOFT01000001">
    <property type="protein sequence ID" value="VAW90929.1"/>
    <property type="molecule type" value="Genomic_DNA"/>
</dbReference>
<dbReference type="InterPro" id="IPR050469">
    <property type="entry name" value="Diguanylate_Cyclase"/>
</dbReference>
<dbReference type="PANTHER" id="PTHR45138">
    <property type="entry name" value="REGULATORY COMPONENTS OF SENSORY TRANSDUCTION SYSTEM"/>
    <property type="match status" value="1"/>
</dbReference>
<dbReference type="Gene3D" id="6.10.340.10">
    <property type="match status" value="1"/>
</dbReference>
<keyword evidence="2" id="KW-0812">Transmembrane</keyword>
<proteinExistence type="predicted"/>
<dbReference type="FunFam" id="3.30.70.270:FF:000001">
    <property type="entry name" value="Diguanylate cyclase domain protein"/>
    <property type="match status" value="1"/>
</dbReference>
<dbReference type="GO" id="GO:0007165">
    <property type="term" value="P:signal transduction"/>
    <property type="evidence" value="ECO:0007669"/>
    <property type="project" value="InterPro"/>
</dbReference>
<evidence type="ECO:0000259" key="3">
    <source>
        <dbReference type="PROSITE" id="PS50885"/>
    </source>
</evidence>
<evidence type="ECO:0000256" key="1">
    <source>
        <dbReference type="SAM" id="Coils"/>
    </source>
</evidence>
<keyword evidence="2" id="KW-0472">Membrane</keyword>
<dbReference type="SUPFAM" id="SSF158472">
    <property type="entry name" value="HAMP domain-like"/>
    <property type="match status" value="1"/>
</dbReference>
<feature type="transmembrane region" description="Helical" evidence="2">
    <location>
        <begin position="137"/>
        <end position="156"/>
    </location>
</feature>
<organism evidence="5">
    <name type="scientific">hydrothermal vent metagenome</name>
    <dbReference type="NCBI Taxonomy" id="652676"/>
    <lineage>
        <taxon>unclassified sequences</taxon>
        <taxon>metagenomes</taxon>
        <taxon>ecological metagenomes</taxon>
    </lineage>
</organism>
<accession>A0A3B0ZYB2</accession>
<dbReference type="SMART" id="SM00267">
    <property type="entry name" value="GGDEF"/>
    <property type="match status" value="1"/>
</dbReference>
<dbReference type="PROSITE" id="PS50885">
    <property type="entry name" value="HAMP"/>
    <property type="match status" value="1"/>
</dbReference>
<dbReference type="InterPro" id="IPR029787">
    <property type="entry name" value="Nucleotide_cyclase"/>
</dbReference>
<protein>
    <submittedName>
        <fullName evidence="5">Diguanylate cyclase (GGDEF domain) with PAS/PAC sensor</fullName>
    </submittedName>
</protein>
<dbReference type="PANTHER" id="PTHR45138:SF9">
    <property type="entry name" value="DIGUANYLATE CYCLASE DGCM-RELATED"/>
    <property type="match status" value="1"/>
</dbReference>
<dbReference type="Pfam" id="PF00672">
    <property type="entry name" value="HAMP"/>
    <property type="match status" value="1"/>
</dbReference>
<feature type="domain" description="HAMP" evidence="3">
    <location>
        <begin position="153"/>
        <end position="205"/>
    </location>
</feature>